<reference evidence="5 6" key="1">
    <citation type="submission" date="2020-08" db="EMBL/GenBank/DDBJ databases">
        <title>Sequencing the genomes of 1000 actinobacteria strains.</title>
        <authorList>
            <person name="Klenk H.-P."/>
        </authorList>
    </citation>
    <scope>NUCLEOTIDE SEQUENCE [LARGE SCALE GENOMIC DNA]</scope>
    <source>
        <strain evidence="5 6">DSM 23040</strain>
    </source>
</reference>
<dbReference type="EMBL" id="JACHWP010000002">
    <property type="protein sequence ID" value="MBB3022964.1"/>
    <property type="molecule type" value="Genomic_DNA"/>
</dbReference>
<dbReference type="CDD" id="cd07377">
    <property type="entry name" value="WHTH_GntR"/>
    <property type="match status" value="1"/>
</dbReference>
<proteinExistence type="predicted"/>
<dbReference type="SUPFAM" id="SSF48008">
    <property type="entry name" value="GntR ligand-binding domain-like"/>
    <property type="match status" value="1"/>
</dbReference>
<dbReference type="PANTHER" id="PTHR43537">
    <property type="entry name" value="TRANSCRIPTIONAL REGULATOR, GNTR FAMILY"/>
    <property type="match status" value="1"/>
</dbReference>
<dbReference type="Proteomes" id="UP000568050">
    <property type="component" value="Unassembled WGS sequence"/>
</dbReference>
<evidence type="ECO:0000256" key="3">
    <source>
        <dbReference type="ARBA" id="ARBA00023163"/>
    </source>
</evidence>
<dbReference type="Gene3D" id="1.10.10.10">
    <property type="entry name" value="Winged helix-like DNA-binding domain superfamily/Winged helix DNA-binding domain"/>
    <property type="match status" value="1"/>
</dbReference>
<evidence type="ECO:0000313" key="5">
    <source>
        <dbReference type="EMBL" id="MBB3022964.1"/>
    </source>
</evidence>
<gene>
    <name evidence="5" type="ORF">FHX50_001247</name>
</gene>
<keyword evidence="6" id="KW-1185">Reference proteome</keyword>
<dbReference type="AlphaFoldDB" id="A0A839QRN8"/>
<keyword evidence="2 5" id="KW-0238">DNA-binding</keyword>
<evidence type="ECO:0000259" key="4">
    <source>
        <dbReference type="PROSITE" id="PS50949"/>
    </source>
</evidence>
<dbReference type="SMART" id="SM00345">
    <property type="entry name" value="HTH_GNTR"/>
    <property type="match status" value="1"/>
</dbReference>
<evidence type="ECO:0000256" key="1">
    <source>
        <dbReference type="ARBA" id="ARBA00023015"/>
    </source>
</evidence>
<sequence>MTARPPHRDTRSASSRAAASLRAQISAGRLLPGSKLSEVAVAAELGISRNTLREAFATLAQENLIDRRPHRGVCVARPDQADVREIYEARLAVEPSAVLWGEVTDQLAARQESVLAAAQEALGEGRMHDVGDQNQLFHDGLVQMTGSTIVMGAMDQLLARMRLMFLCKDYSPTFHANYVHRNAELWAMVMQGRRRDAAEELRRYLVDARTEVLDFLGYGAQAPRR</sequence>
<dbReference type="Gene3D" id="1.20.120.530">
    <property type="entry name" value="GntR ligand-binding domain-like"/>
    <property type="match status" value="1"/>
</dbReference>
<accession>A0A839QRN8</accession>
<dbReference type="GO" id="GO:0003677">
    <property type="term" value="F:DNA binding"/>
    <property type="evidence" value="ECO:0007669"/>
    <property type="project" value="UniProtKB-KW"/>
</dbReference>
<dbReference type="PANTHER" id="PTHR43537:SF5">
    <property type="entry name" value="UXU OPERON TRANSCRIPTIONAL REGULATOR"/>
    <property type="match status" value="1"/>
</dbReference>
<dbReference type="Pfam" id="PF00392">
    <property type="entry name" value="GntR"/>
    <property type="match status" value="1"/>
</dbReference>
<feature type="domain" description="HTH gntR-type" evidence="4">
    <location>
        <begin position="11"/>
        <end position="78"/>
    </location>
</feature>
<protein>
    <submittedName>
        <fullName evidence="5">DNA-binding GntR family transcriptional regulator</fullName>
    </submittedName>
</protein>
<keyword evidence="1" id="KW-0805">Transcription regulation</keyword>
<dbReference type="RefSeq" id="WP_183375667.1">
    <property type="nucleotide sequence ID" value="NZ_CBCSFZ010000001.1"/>
</dbReference>
<dbReference type="GO" id="GO:0003700">
    <property type="term" value="F:DNA-binding transcription factor activity"/>
    <property type="evidence" value="ECO:0007669"/>
    <property type="project" value="InterPro"/>
</dbReference>
<evidence type="ECO:0000313" key="6">
    <source>
        <dbReference type="Proteomes" id="UP000568050"/>
    </source>
</evidence>
<keyword evidence="3" id="KW-0804">Transcription</keyword>
<comment type="caution">
    <text evidence="5">The sequence shown here is derived from an EMBL/GenBank/DDBJ whole genome shotgun (WGS) entry which is preliminary data.</text>
</comment>
<name>A0A839QRN8_9MICO</name>
<dbReference type="InterPro" id="IPR000524">
    <property type="entry name" value="Tscrpt_reg_HTH_GntR"/>
</dbReference>
<dbReference type="PROSITE" id="PS50949">
    <property type="entry name" value="HTH_GNTR"/>
    <property type="match status" value="1"/>
</dbReference>
<dbReference type="InterPro" id="IPR036390">
    <property type="entry name" value="WH_DNA-bd_sf"/>
</dbReference>
<dbReference type="Pfam" id="PF07729">
    <property type="entry name" value="FCD"/>
    <property type="match status" value="1"/>
</dbReference>
<dbReference type="InterPro" id="IPR011711">
    <property type="entry name" value="GntR_C"/>
</dbReference>
<organism evidence="5 6">
    <name type="scientific">Helcobacillus massiliensis</name>
    <dbReference type="NCBI Taxonomy" id="521392"/>
    <lineage>
        <taxon>Bacteria</taxon>
        <taxon>Bacillati</taxon>
        <taxon>Actinomycetota</taxon>
        <taxon>Actinomycetes</taxon>
        <taxon>Micrococcales</taxon>
        <taxon>Dermabacteraceae</taxon>
        <taxon>Helcobacillus</taxon>
    </lineage>
</organism>
<dbReference type="InterPro" id="IPR008920">
    <property type="entry name" value="TF_FadR/GntR_C"/>
</dbReference>
<dbReference type="SMART" id="SM00895">
    <property type="entry name" value="FCD"/>
    <property type="match status" value="1"/>
</dbReference>
<dbReference type="InterPro" id="IPR036388">
    <property type="entry name" value="WH-like_DNA-bd_sf"/>
</dbReference>
<dbReference type="SUPFAM" id="SSF46785">
    <property type="entry name" value="Winged helix' DNA-binding domain"/>
    <property type="match status" value="1"/>
</dbReference>
<evidence type="ECO:0000256" key="2">
    <source>
        <dbReference type="ARBA" id="ARBA00023125"/>
    </source>
</evidence>